<evidence type="ECO:0000313" key="3">
    <source>
        <dbReference type="Proteomes" id="UP000729402"/>
    </source>
</evidence>
<dbReference type="Proteomes" id="UP000729402">
    <property type="component" value="Unassembled WGS sequence"/>
</dbReference>
<organism evidence="2 3">
    <name type="scientific">Zizania palustris</name>
    <name type="common">Northern wild rice</name>
    <dbReference type="NCBI Taxonomy" id="103762"/>
    <lineage>
        <taxon>Eukaryota</taxon>
        <taxon>Viridiplantae</taxon>
        <taxon>Streptophyta</taxon>
        <taxon>Embryophyta</taxon>
        <taxon>Tracheophyta</taxon>
        <taxon>Spermatophyta</taxon>
        <taxon>Magnoliopsida</taxon>
        <taxon>Liliopsida</taxon>
        <taxon>Poales</taxon>
        <taxon>Poaceae</taxon>
        <taxon>BOP clade</taxon>
        <taxon>Oryzoideae</taxon>
        <taxon>Oryzeae</taxon>
        <taxon>Zizaniinae</taxon>
        <taxon>Zizania</taxon>
    </lineage>
</organism>
<proteinExistence type="predicted"/>
<accession>A0A8J6BZT5</accession>
<dbReference type="AlphaFoldDB" id="A0A8J6BZT5"/>
<sequence>MAMMPRAVGSAFAGFTRIPAMTPKTSVPSSCCRARPRLLGPPLALVPAPWQRRPAVENGKAQAACFPFCAMNPNIGVVAIADARQHVISKFGKSQQMTPTSIELVYIADDDIVHVNGKVDPKSDIDIEKRLDKLKDQNKRPTSKGEAQEQADKSGLEKIQTVLMNGKPTRSVELADHEN</sequence>
<dbReference type="PANTHER" id="PTHR23305">
    <property type="entry name" value="OBG GTPASE FAMILY"/>
    <property type="match status" value="1"/>
</dbReference>
<name>A0A8J6BZT5_ZIZPA</name>
<reference evidence="2" key="2">
    <citation type="submission" date="2021-02" db="EMBL/GenBank/DDBJ databases">
        <authorList>
            <person name="Kimball J.A."/>
            <person name="Haas M.W."/>
            <person name="Macchietto M."/>
            <person name="Kono T."/>
            <person name="Duquette J."/>
            <person name="Shao M."/>
        </authorList>
    </citation>
    <scope>NUCLEOTIDE SEQUENCE</scope>
    <source>
        <tissue evidence="2">Fresh leaf tissue</tissue>
    </source>
</reference>
<dbReference type="EMBL" id="JAAALK010000079">
    <property type="protein sequence ID" value="KAG8098396.1"/>
    <property type="molecule type" value="Genomic_DNA"/>
</dbReference>
<feature type="compositionally biased region" description="Basic and acidic residues" evidence="1">
    <location>
        <begin position="146"/>
        <end position="156"/>
    </location>
</feature>
<reference evidence="2" key="1">
    <citation type="journal article" date="2021" name="bioRxiv">
        <title>Whole Genome Assembly and Annotation of Northern Wild Rice, Zizania palustris L., Supports a Whole Genome Duplication in the Zizania Genus.</title>
        <authorList>
            <person name="Haas M."/>
            <person name="Kono T."/>
            <person name="Macchietto M."/>
            <person name="Millas R."/>
            <person name="McGilp L."/>
            <person name="Shao M."/>
            <person name="Duquette J."/>
            <person name="Hirsch C.N."/>
            <person name="Kimball J."/>
        </authorList>
    </citation>
    <scope>NUCLEOTIDE SEQUENCE</scope>
    <source>
        <tissue evidence="2">Fresh leaf tissue</tissue>
    </source>
</reference>
<gene>
    <name evidence="2" type="ORF">GUJ93_ZPchr0013g34473</name>
</gene>
<evidence type="ECO:0000256" key="1">
    <source>
        <dbReference type="SAM" id="MobiDB-lite"/>
    </source>
</evidence>
<feature type="region of interest" description="Disordered" evidence="1">
    <location>
        <begin position="132"/>
        <end position="156"/>
    </location>
</feature>
<keyword evidence="3" id="KW-1185">Reference proteome</keyword>
<protein>
    <submittedName>
        <fullName evidence="2">Uncharacterized protein</fullName>
    </submittedName>
</protein>
<dbReference type="PANTHER" id="PTHR23305:SF18">
    <property type="entry name" value="OBG-TYPE G DOMAIN-CONTAINING PROTEIN"/>
    <property type="match status" value="1"/>
</dbReference>
<dbReference type="GO" id="GO:0005737">
    <property type="term" value="C:cytoplasm"/>
    <property type="evidence" value="ECO:0007669"/>
    <property type="project" value="TreeGrafter"/>
</dbReference>
<evidence type="ECO:0000313" key="2">
    <source>
        <dbReference type="EMBL" id="KAG8098396.1"/>
    </source>
</evidence>
<dbReference type="OrthoDB" id="424823at2759"/>
<dbReference type="GO" id="GO:0016887">
    <property type="term" value="F:ATP hydrolysis activity"/>
    <property type="evidence" value="ECO:0007669"/>
    <property type="project" value="TreeGrafter"/>
</dbReference>
<comment type="caution">
    <text evidence="2">The sequence shown here is derived from an EMBL/GenBank/DDBJ whole genome shotgun (WGS) entry which is preliminary data.</text>
</comment>